<dbReference type="Proteomes" id="UP000886005">
    <property type="component" value="Unassembled WGS sequence"/>
</dbReference>
<sequence>MRSVSIILIIVSTIILSSCASGYKYMQPEKIVYSNKLTEDGLQFSYFYNVLSETDNDDYSKKEIKSPIKVLAVKIKNETGRKLDIGEDVLFLKNGQPVETVSPKQVESQIKQGTLGYLFYLLLTPMNLTISREDNTDTYPIGLAVGPGIAFGNMIYASSANSTFKKNLTTENILTRQVGDGETVYGLLCILGSSMDPITIKLK</sequence>
<organism evidence="1">
    <name type="scientific">Caldithrix abyssi</name>
    <dbReference type="NCBI Taxonomy" id="187145"/>
    <lineage>
        <taxon>Bacteria</taxon>
        <taxon>Pseudomonadati</taxon>
        <taxon>Calditrichota</taxon>
        <taxon>Calditrichia</taxon>
        <taxon>Calditrichales</taxon>
        <taxon>Calditrichaceae</taxon>
        <taxon>Caldithrix</taxon>
    </lineage>
</organism>
<evidence type="ECO:0000313" key="1">
    <source>
        <dbReference type="EMBL" id="HED10065.1"/>
    </source>
</evidence>
<protein>
    <recommendedName>
        <fullName evidence="2">Lipoprotein</fullName>
    </recommendedName>
</protein>
<evidence type="ECO:0008006" key="2">
    <source>
        <dbReference type="Google" id="ProtNLM"/>
    </source>
</evidence>
<proteinExistence type="predicted"/>
<dbReference type="AlphaFoldDB" id="A0A7V1PU39"/>
<name>A0A7V1PU39_CALAY</name>
<dbReference type="EMBL" id="DRLD01000145">
    <property type="protein sequence ID" value="HED10065.1"/>
    <property type="molecule type" value="Genomic_DNA"/>
</dbReference>
<dbReference type="PROSITE" id="PS51257">
    <property type="entry name" value="PROKAR_LIPOPROTEIN"/>
    <property type="match status" value="1"/>
</dbReference>
<accession>A0A7V1PU39</accession>
<comment type="caution">
    <text evidence="1">The sequence shown here is derived from an EMBL/GenBank/DDBJ whole genome shotgun (WGS) entry which is preliminary data.</text>
</comment>
<reference evidence="1" key="1">
    <citation type="journal article" date="2020" name="mSystems">
        <title>Genome- and Community-Level Interaction Insights into Carbon Utilization and Element Cycling Functions of Hydrothermarchaeota in Hydrothermal Sediment.</title>
        <authorList>
            <person name="Zhou Z."/>
            <person name="Liu Y."/>
            <person name="Xu W."/>
            <person name="Pan J."/>
            <person name="Luo Z.H."/>
            <person name="Li M."/>
        </authorList>
    </citation>
    <scope>NUCLEOTIDE SEQUENCE [LARGE SCALE GENOMIC DNA]</scope>
    <source>
        <strain evidence="1">HyVt-456</strain>
    </source>
</reference>
<gene>
    <name evidence="1" type="ORF">ENJ10_05210</name>
</gene>